<organism evidence="1 2">
    <name type="scientific">Micromonospora olivasterospora</name>
    <dbReference type="NCBI Taxonomy" id="1880"/>
    <lineage>
        <taxon>Bacteria</taxon>
        <taxon>Bacillati</taxon>
        <taxon>Actinomycetota</taxon>
        <taxon>Actinomycetes</taxon>
        <taxon>Micromonosporales</taxon>
        <taxon>Micromonosporaceae</taxon>
        <taxon>Micromonospora</taxon>
    </lineage>
</organism>
<sequence>MGSLVVRATMPLGVLWYVHDALGRKTELRDDSAAGDLRAE</sequence>
<dbReference type="AlphaFoldDB" id="A0A562IJI5"/>
<accession>A0A562IJI5</accession>
<keyword evidence="2" id="KW-1185">Reference proteome</keyword>
<dbReference type="Proteomes" id="UP000319825">
    <property type="component" value="Unassembled WGS sequence"/>
</dbReference>
<gene>
    <name evidence="1" type="ORF">JD77_05878</name>
</gene>
<evidence type="ECO:0000313" key="2">
    <source>
        <dbReference type="Proteomes" id="UP000319825"/>
    </source>
</evidence>
<dbReference type="EMBL" id="VLKE01000001">
    <property type="protein sequence ID" value="TWH70853.1"/>
    <property type="molecule type" value="Genomic_DNA"/>
</dbReference>
<reference evidence="1 2" key="1">
    <citation type="submission" date="2019-07" db="EMBL/GenBank/DDBJ databases">
        <title>R&amp;d 2014.</title>
        <authorList>
            <person name="Klenk H.-P."/>
        </authorList>
    </citation>
    <scope>NUCLEOTIDE SEQUENCE [LARGE SCALE GENOMIC DNA]</scope>
    <source>
        <strain evidence="1 2">DSM 43868</strain>
    </source>
</reference>
<dbReference type="RefSeq" id="WP_281292139.1">
    <property type="nucleotide sequence ID" value="NZ_BAAATQ010000160.1"/>
</dbReference>
<proteinExistence type="predicted"/>
<name>A0A562IJI5_MICOL</name>
<protein>
    <submittedName>
        <fullName evidence="1">Uncharacterized protein</fullName>
    </submittedName>
</protein>
<comment type="caution">
    <text evidence="1">The sequence shown here is derived from an EMBL/GenBank/DDBJ whole genome shotgun (WGS) entry which is preliminary data.</text>
</comment>
<evidence type="ECO:0000313" key="1">
    <source>
        <dbReference type="EMBL" id="TWH70853.1"/>
    </source>
</evidence>